<protein>
    <submittedName>
        <fullName evidence="3">PLAT domain-containing protein</fullName>
    </submittedName>
</protein>
<name>A0A158R3C0_NIPBR</name>
<organism evidence="3">
    <name type="scientific">Nippostrongylus brasiliensis</name>
    <name type="common">Rat hookworm</name>
    <dbReference type="NCBI Taxonomy" id="27835"/>
    <lineage>
        <taxon>Eukaryota</taxon>
        <taxon>Metazoa</taxon>
        <taxon>Ecdysozoa</taxon>
        <taxon>Nematoda</taxon>
        <taxon>Chromadorea</taxon>
        <taxon>Rhabditida</taxon>
        <taxon>Rhabditina</taxon>
        <taxon>Rhabditomorpha</taxon>
        <taxon>Strongyloidea</taxon>
        <taxon>Heligmosomidae</taxon>
        <taxon>Nippostrongylus</taxon>
    </lineage>
</organism>
<dbReference type="Proteomes" id="UP000271162">
    <property type="component" value="Unassembled WGS sequence"/>
</dbReference>
<evidence type="ECO:0000313" key="1">
    <source>
        <dbReference type="EMBL" id="VDL81653.1"/>
    </source>
</evidence>
<reference evidence="3" key="1">
    <citation type="submission" date="2016-04" db="UniProtKB">
        <authorList>
            <consortium name="WormBaseParasite"/>
        </authorList>
    </citation>
    <scope>IDENTIFICATION</scope>
</reference>
<sequence length="193" mass="21924">MRRSLQSAITAAPLYASISGEFIAKRRGPNSVSVNVDANVTFKYTLSIYAYPNETAEEVIKGTTDERKFPFTVQLQKKAVSYRFKLFVELPNRDYGGTIWSYLLEEEGLPNEVEGAEIKAETSEYSPIRWKLERSPYTIYAEELCGTTYDLSYDLRLYWAEERYQVFISAATSKGYGPEKRLDVAIGSPPGFC</sequence>
<gene>
    <name evidence="1" type="ORF">NBR_LOCUS17933</name>
</gene>
<evidence type="ECO:0000313" key="3">
    <source>
        <dbReference type="WBParaSite" id="NBR_0001793201-mRNA-1"/>
    </source>
</evidence>
<dbReference type="AlphaFoldDB" id="A0A158R3C0"/>
<dbReference type="EMBL" id="UYSL01023068">
    <property type="protein sequence ID" value="VDL81653.1"/>
    <property type="molecule type" value="Genomic_DNA"/>
</dbReference>
<dbReference type="WBParaSite" id="NBR_0001793201-mRNA-1">
    <property type="protein sequence ID" value="NBR_0001793201-mRNA-1"/>
    <property type="gene ID" value="NBR_0001793201"/>
</dbReference>
<keyword evidence="2" id="KW-1185">Reference proteome</keyword>
<accession>A0A158R3C0</accession>
<reference evidence="1 2" key="2">
    <citation type="submission" date="2018-11" db="EMBL/GenBank/DDBJ databases">
        <authorList>
            <consortium name="Pathogen Informatics"/>
        </authorList>
    </citation>
    <scope>NUCLEOTIDE SEQUENCE [LARGE SCALE GENOMIC DNA]</scope>
</reference>
<proteinExistence type="predicted"/>
<evidence type="ECO:0000313" key="2">
    <source>
        <dbReference type="Proteomes" id="UP000271162"/>
    </source>
</evidence>